<dbReference type="GO" id="GO:0046052">
    <property type="term" value="P:UTP catabolic process"/>
    <property type="evidence" value="ECO:0007669"/>
    <property type="project" value="TreeGrafter"/>
</dbReference>
<organism evidence="6 7">
    <name type="scientific">Candidatus Spyradenecus faecavium</name>
    <dbReference type="NCBI Taxonomy" id="2840947"/>
    <lineage>
        <taxon>Bacteria</taxon>
        <taxon>Pseudomonadati</taxon>
        <taxon>Lentisphaerota</taxon>
        <taxon>Lentisphaeria</taxon>
        <taxon>Lentisphaerales</taxon>
        <taxon>Lentisphaeraceae</taxon>
        <taxon>Lentisphaeraceae incertae sedis</taxon>
        <taxon>Candidatus Spyradenecus</taxon>
    </lineage>
</organism>
<gene>
    <name evidence="6" type="primary">mazG</name>
    <name evidence="6" type="ORF">IAC79_00215</name>
</gene>
<dbReference type="EC" id="3.6.1.8" evidence="3"/>
<dbReference type="Pfam" id="PF03819">
    <property type="entry name" value="MazG"/>
    <property type="match status" value="2"/>
</dbReference>
<reference evidence="6" key="2">
    <citation type="journal article" date="2021" name="PeerJ">
        <title>Extensive microbial diversity within the chicken gut microbiome revealed by metagenomics and culture.</title>
        <authorList>
            <person name="Gilroy R."/>
            <person name="Ravi A."/>
            <person name="Getino M."/>
            <person name="Pursley I."/>
            <person name="Horton D.L."/>
            <person name="Alikhan N.F."/>
            <person name="Baker D."/>
            <person name="Gharbi K."/>
            <person name="Hall N."/>
            <person name="Watson M."/>
            <person name="Adriaenssens E.M."/>
            <person name="Foster-Nyarko E."/>
            <person name="Jarju S."/>
            <person name="Secka A."/>
            <person name="Antonio M."/>
            <person name="Oren A."/>
            <person name="Chaudhuri R.R."/>
            <person name="La Ragione R."/>
            <person name="Hildebrand F."/>
            <person name="Pallen M.J."/>
        </authorList>
    </citation>
    <scope>NUCLEOTIDE SEQUENCE</scope>
    <source>
        <strain evidence="6">35461</strain>
    </source>
</reference>
<dbReference type="NCBIfam" id="NF007113">
    <property type="entry name" value="PRK09562.1"/>
    <property type="match status" value="1"/>
</dbReference>
<evidence type="ECO:0000313" key="6">
    <source>
        <dbReference type="EMBL" id="HIV08525.1"/>
    </source>
</evidence>
<name>A0A9D1NM71_9BACT</name>
<dbReference type="Proteomes" id="UP000886845">
    <property type="component" value="Unassembled WGS sequence"/>
</dbReference>
<dbReference type="InterPro" id="IPR048011">
    <property type="entry name" value="NTP-PPase_MazG-like_C"/>
</dbReference>
<dbReference type="GO" id="GO:0046047">
    <property type="term" value="P:TTP catabolic process"/>
    <property type="evidence" value="ECO:0007669"/>
    <property type="project" value="TreeGrafter"/>
</dbReference>
<dbReference type="PANTHER" id="PTHR30522">
    <property type="entry name" value="NUCLEOSIDE TRIPHOSPHATE PYROPHOSPHOHYDROLASE"/>
    <property type="match status" value="1"/>
</dbReference>
<dbReference type="GO" id="GO:0006203">
    <property type="term" value="P:dGTP catabolic process"/>
    <property type="evidence" value="ECO:0007669"/>
    <property type="project" value="TreeGrafter"/>
</dbReference>
<evidence type="ECO:0000256" key="2">
    <source>
        <dbReference type="ARBA" id="ARBA00061115"/>
    </source>
</evidence>
<sequence length="266" mass="29669">MRDVPADFPSPMARLRWVLKALRAPDGCPWDRAQTLKTIEPCLQEECYELLDAMAGDDLPHHREELGDVLLQVLFQCDIREEQGAFGFDDVVNALADKLIRRHPHVFGQATAGDTEAALRNWERIKQTERKSPKASALDGVPAALPALLRAQRTQHKAAKVGFDWKGAEGPDAKLDEEIAELRAAMREGRKEGVAEELGDALFTLVNLARHLDVDAESALRAATEKFARRFKAVEQRVKESGREMGKLSLDALDAEWDAVKREGRA</sequence>
<dbReference type="PANTHER" id="PTHR30522:SF0">
    <property type="entry name" value="NUCLEOSIDE TRIPHOSPHATE PYROPHOSPHOHYDROLASE"/>
    <property type="match status" value="1"/>
</dbReference>
<accession>A0A9D1NM71</accession>
<comment type="caution">
    <text evidence="6">The sequence shown here is derived from an EMBL/GenBank/DDBJ whole genome shotgun (WGS) entry which is preliminary data.</text>
</comment>
<dbReference type="InterPro" id="IPR048015">
    <property type="entry name" value="NTP-PPase_MazG-like_N"/>
</dbReference>
<dbReference type="SUPFAM" id="SSF101386">
    <property type="entry name" value="all-alpha NTP pyrophosphatases"/>
    <property type="match status" value="2"/>
</dbReference>
<dbReference type="Gene3D" id="1.10.287.1080">
    <property type="entry name" value="MazG-like"/>
    <property type="match status" value="2"/>
</dbReference>
<dbReference type="InterPro" id="IPR011551">
    <property type="entry name" value="NTP_PyrPHydrolase_MazG"/>
</dbReference>
<dbReference type="EMBL" id="DVOR01000007">
    <property type="protein sequence ID" value="HIV08525.1"/>
    <property type="molecule type" value="Genomic_DNA"/>
</dbReference>
<dbReference type="GO" id="GO:0006950">
    <property type="term" value="P:response to stress"/>
    <property type="evidence" value="ECO:0007669"/>
    <property type="project" value="UniProtKB-ARBA"/>
</dbReference>
<dbReference type="GO" id="GO:0047693">
    <property type="term" value="F:ATP diphosphatase activity"/>
    <property type="evidence" value="ECO:0007669"/>
    <property type="project" value="UniProtKB-EC"/>
</dbReference>
<evidence type="ECO:0000313" key="7">
    <source>
        <dbReference type="Proteomes" id="UP000886845"/>
    </source>
</evidence>
<evidence type="ECO:0000256" key="4">
    <source>
        <dbReference type="ARBA" id="ARBA00074799"/>
    </source>
</evidence>
<keyword evidence="6" id="KW-0378">Hydrolase</keyword>
<comment type="catalytic activity">
    <reaction evidence="1">
        <text>ATP + H2O = AMP + diphosphate + H(+)</text>
        <dbReference type="Rhea" id="RHEA:14245"/>
        <dbReference type="ChEBI" id="CHEBI:15377"/>
        <dbReference type="ChEBI" id="CHEBI:15378"/>
        <dbReference type="ChEBI" id="CHEBI:30616"/>
        <dbReference type="ChEBI" id="CHEBI:33019"/>
        <dbReference type="ChEBI" id="CHEBI:456215"/>
        <dbReference type="EC" id="3.6.1.8"/>
    </reaction>
</comment>
<proteinExistence type="inferred from homology"/>
<reference evidence="6" key="1">
    <citation type="submission" date="2020-10" db="EMBL/GenBank/DDBJ databases">
        <authorList>
            <person name="Gilroy R."/>
        </authorList>
    </citation>
    <scope>NUCLEOTIDE SEQUENCE</scope>
    <source>
        <strain evidence="6">35461</strain>
    </source>
</reference>
<evidence type="ECO:0000256" key="3">
    <source>
        <dbReference type="ARBA" id="ARBA00066372"/>
    </source>
</evidence>
<feature type="domain" description="NTP pyrophosphohydrolase MazG-like" evidence="5">
    <location>
        <begin position="174"/>
        <end position="233"/>
    </location>
</feature>
<dbReference type="AlphaFoldDB" id="A0A9D1NM71"/>
<dbReference type="FunFam" id="1.10.287.1080:FF:000003">
    <property type="entry name" value="Nucleoside triphosphate pyrophosphohydrolase"/>
    <property type="match status" value="1"/>
</dbReference>
<dbReference type="GO" id="GO:0046081">
    <property type="term" value="P:dUTP catabolic process"/>
    <property type="evidence" value="ECO:0007669"/>
    <property type="project" value="TreeGrafter"/>
</dbReference>
<evidence type="ECO:0000256" key="1">
    <source>
        <dbReference type="ARBA" id="ARBA00052141"/>
    </source>
</evidence>
<protein>
    <recommendedName>
        <fullName evidence="4">Nucleoside triphosphate pyrophosphohydrolase</fullName>
        <ecNumber evidence="3">3.6.1.8</ecNumber>
    </recommendedName>
</protein>
<dbReference type="GO" id="GO:0046061">
    <property type="term" value="P:dATP catabolic process"/>
    <property type="evidence" value="ECO:0007669"/>
    <property type="project" value="TreeGrafter"/>
</dbReference>
<dbReference type="InterPro" id="IPR004518">
    <property type="entry name" value="MazG-like_dom"/>
</dbReference>
<comment type="similarity">
    <text evidence="2">Belongs to the nucleoside triphosphate pyrophosphohydrolase family.</text>
</comment>
<evidence type="ECO:0000259" key="5">
    <source>
        <dbReference type="Pfam" id="PF03819"/>
    </source>
</evidence>
<dbReference type="FunFam" id="1.10.287.1080:FF:000001">
    <property type="entry name" value="Nucleoside triphosphate pyrophosphohydrolase"/>
    <property type="match status" value="1"/>
</dbReference>
<feature type="domain" description="NTP pyrophosphohydrolase MazG-like" evidence="5">
    <location>
        <begin position="34"/>
        <end position="107"/>
    </location>
</feature>
<dbReference type="CDD" id="cd11529">
    <property type="entry name" value="NTP-PPase_MazG_Cterm"/>
    <property type="match status" value="1"/>
</dbReference>
<dbReference type="GO" id="GO:0046076">
    <property type="term" value="P:dTTP catabolic process"/>
    <property type="evidence" value="ECO:0007669"/>
    <property type="project" value="TreeGrafter"/>
</dbReference>
<dbReference type="CDD" id="cd11528">
    <property type="entry name" value="NTP-PPase_MazG_Nterm"/>
    <property type="match status" value="1"/>
</dbReference>
<dbReference type="NCBIfam" id="TIGR00444">
    <property type="entry name" value="mazG"/>
    <property type="match status" value="1"/>
</dbReference>